<feature type="transmembrane region" description="Helical" evidence="1">
    <location>
        <begin position="97"/>
        <end position="117"/>
    </location>
</feature>
<organism evidence="3 4">
    <name type="scientific">Bacillus spizizenii (strain DSM 15029 / JCM 12233 / NBRC 101239 / NRRL B-23049 / TU-B-10)</name>
    <name type="common">Bacillus subtilis subsp. spizizenii</name>
    <dbReference type="NCBI Taxonomy" id="1052585"/>
    <lineage>
        <taxon>Bacteria</taxon>
        <taxon>Bacillati</taxon>
        <taxon>Bacillota</taxon>
        <taxon>Bacilli</taxon>
        <taxon>Bacillales</taxon>
        <taxon>Bacillaceae</taxon>
        <taxon>Bacillus</taxon>
    </lineage>
</organism>
<evidence type="ECO:0000313" key="3">
    <source>
        <dbReference type="EMBL" id="AEP85028.1"/>
    </source>
</evidence>
<dbReference type="EMBL" id="CP002905">
    <property type="protein sequence ID" value="AEP85028.1"/>
    <property type="molecule type" value="Genomic_DNA"/>
</dbReference>
<dbReference type="AlphaFoldDB" id="G4NTH3"/>
<dbReference type="STRING" id="1052585.GYO_0218"/>
<keyword evidence="1" id="KW-0812">Transmembrane</keyword>
<evidence type="ECO:0000313" key="4">
    <source>
        <dbReference type="Proteomes" id="UP000002651"/>
    </source>
</evidence>
<dbReference type="KEGG" id="bst:GYO_0218"/>
<dbReference type="RefSeq" id="WP_014112390.1">
    <property type="nucleotide sequence ID" value="NC_016047.1"/>
</dbReference>
<proteinExistence type="predicted"/>
<evidence type="ECO:0000313" key="2">
    <source>
        <dbReference type="EMBL" id="AEP84959.1"/>
    </source>
</evidence>
<accession>G4NTH3</accession>
<reference evidence="3 4" key="1">
    <citation type="journal article" date="2012" name="J. Bacteriol.">
        <title>Whole-genome sequences of Bacillus subtilis and close relatives.</title>
        <authorList>
            <person name="Earl A.M."/>
            <person name="Eppinger M."/>
            <person name="Fricke W.F."/>
            <person name="Rosovitz M.J."/>
            <person name="Rasko D.A."/>
            <person name="Daugherty S."/>
            <person name="Losick R."/>
            <person name="Kolter R."/>
            <person name="Ravel J."/>
        </authorList>
    </citation>
    <scope>NUCLEOTIDE SEQUENCE [LARGE SCALE GENOMIC DNA]</scope>
    <source>
        <strain evidence="4">DSM 15029 / JCM 12233 / NBRC 101239 / NRRL B-23049 / TU-B-10</strain>
        <strain evidence="3">TU-B-10</strain>
    </source>
</reference>
<dbReference type="Proteomes" id="UP000002651">
    <property type="component" value="Chromosome"/>
</dbReference>
<feature type="transmembrane region" description="Helical" evidence="1">
    <location>
        <begin position="67"/>
        <end position="91"/>
    </location>
</feature>
<gene>
    <name evidence="2" type="ordered locus">GYO_0218</name>
    <name evidence="3" type="ordered locus">GYO_0297</name>
</gene>
<dbReference type="GeneID" id="11238016"/>
<dbReference type="EMBL" id="CP002905">
    <property type="protein sequence ID" value="AEP84959.1"/>
    <property type="molecule type" value="Genomic_DNA"/>
</dbReference>
<sequence length="152" mass="17763">MSETKEIIEFGDIKDAEIYLQRVEKDIHKKSFSDQIAFREEIKKRHDKKQIQMLLGRLEDMIDNKKALSHFTTAFFAILSFILGGTLNYGLGLAEVSFASTIIILVFYTAVAIWFALSFGESRRLKKLTGYKRLLQECLEEIPDKRHFRRRV</sequence>
<name>G4NTH3_BACS4</name>
<dbReference type="KEGG" id="bst:GYO_0297"/>
<dbReference type="HOGENOM" id="CLU_1718691_0_0_9"/>
<keyword evidence="1" id="KW-1133">Transmembrane helix</keyword>
<protein>
    <submittedName>
        <fullName evidence="3">Uncharacterized protein</fullName>
    </submittedName>
</protein>
<keyword evidence="1" id="KW-0472">Membrane</keyword>
<evidence type="ECO:0000256" key="1">
    <source>
        <dbReference type="SAM" id="Phobius"/>
    </source>
</evidence>
<keyword evidence="4" id="KW-1185">Reference proteome</keyword>